<dbReference type="Gene3D" id="3.10.129.10">
    <property type="entry name" value="Hotdog Thioesterase"/>
    <property type="match status" value="1"/>
</dbReference>
<dbReference type="InterPro" id="IPR025540">
    <property type="entry name" value="FlK"/>
</dbReference>
<dbReference type="KEGG" id="tbi:Tbis_2916"/>
<feature type="binding site" evidence="2">
    <location>
        <position position="61"/>
    </location>
    <ligand>
        <name>substrate</name>
    </ligand>
</feature>
<evidence type="ECO:0000256" key="2">
    <source>
        <dbReference type="PIRSR" id="PIRSR014972-2"/>
    </source>
</evidence>
<dbReference type="Pfam" id="PF22636">
    <property type="entry name" value="FlK"/>
    <property type="match status" value="1"/>
</dbReference>
<dbReference type="InterPro" id="IPR054485">
    <property type="entry name" value="FlK-like_dom"/>
</dbReference>
<evidence type="ECO:0000259" key="3">
    <source>
        <dbReference type="Pfam" id="PF22636"/>
    </source>
</evidence>
<sequence length="125" mass="13110">MTLAPGLRATVSVTVGQPDTAIQVGSGDVPVLGTPRLLALAEGATVQAVRPHLEEGKTTVGTKVVLEHRAPSPIGMDVEVTAELTAVEGRRLVFSFTAVDRAGTLLGTGTIERVVVDRERFLARL</sequence>
<protein>
    <submittedName>
        <fullName evidence="4">Thioesterase superfamily</fullName>
    </submittedName>
</protein>
<dbReference type="AlphaFoldDB" id="D6Y6X3"/>
<dbReference type="RefSeq" id="WP_013133147.1">
    <property type="nucleotide sequence ID" value="NC_014165.1"/>
</dbReference>
<feature type="active site" evidence="1">
    <location>
        <position position="42"/>
    </location>
</feature>
<dbReference type="HOGENOM" id="CLU_119426_3_0_11"/>
<dbReference type="Proteomes" id="UP000006640">
    <property type="component" value="Chromosome"/>
</dbReference>
<dbReference type="OrthoDB" id="5243809at2"/>
<evidence type="ECO:0000256" key="1">
    <source>
        <dbReference type="PIRSR" id="PIRSR014972-1"/>
    </source>
</evidence>
<dbReference type="PANTHER" id="PTHR36934:SF1">
    <property type="entry name" value="THIOESTERASE DOMAIN-CONTAINING PROTEIN"/>
    <property type="match status" value="1"/>
</dbReference>
<feature type="active site" evidence="1">
    <location>
        <position position="34"/>
    </location>
</feature>
<feature type="active site" evidence="1">
    <location>
        <position position="68"/>
    </location>
</feature>
<dbReference type="InterPro" id="IPR029069">
    <property type="entry name" value="HotDog_dom_sf"/>
</dbReference>
<dbReference type="eggNOG" id="COG5496">
    <property type="taxonomic scope" value="Bacteria"/>
</dbReference>
<accession>D6Y6X3</accession>
<evidence type="ECO:0000313" key="5">
    <source>
        <dbReference type="Proteomes" id="UP000006640"/>
    </source>
</evidence>
<feature type="domain" description="Fluoroacetyl-CoA-specific thioesterase-like" evidence="3">
    <location>
        <begin position="16"/>
        <end position="119"/>
    </location>
</feature>
<dbReference type="SUPFAM" id="SSF54637">
    <property type="entry name" value="Thioesterase/thiol ester dehydrase-isomerase"/>
    <property type="match status" value="1"/>
</dbReference>
<evidence type="ECO:0000313" key="4">
    <source>
        <dbReference type="EMBL" id="ADG89614.1"/>
    </source>
</evidence>
<keyword evidence="5" id="KW-1185">Reference proteome</keyword>
<gene>
    <name evidence="4" type="ordered locus">Tbis_2916</name>
</gene>
<organism evidence="4 5">
    <name type="scientific">Thermobispora bispora (strain ATCC 19993 / DSM 43833 / CBS 139.67 / JCM 10125 / KCTC 9307 / NBRC 14880 / R51)</name>
    <dbReference type="NCBI Taxonomy" id="469371"/>
    <lineage>
        <taxon>Bacteria</taxon>
        <taxon>Bacillati</taxon>
        <taxon>Actinomycetota</taxon>
        <taxon>Actinomycetes</taxon>
        <taxon>Streptosporangiales</taxon>
        <taxon>Streptosporangiaceae</taxon>
        <taxon>Thermobispora</taxon>
    </lineage>
</organism>
<feature type="binding site" evidence="2">
    <location>
        <position position="113"/>
    </location>
    <ligand>
        <name>substrate</name>
    </ligand>
</feature>
<proteinExistence type="predicted"/>
<reference evidence="4 5" key="1">
    <citation type="submission" date="2010-01" db="EMBL/GenBank/DDBJ databases">
        <title>The complete genome of Thermobispora bispora DSM 43833.</title>
        <authorList>
            <consortium name="US DOE Joint Genome Institute (JGI-PGF)"/>
            <person name="Lucas S."/>
            <person name="Copeland A."/>
            <person name="Lapidus A."/>
            <person name="Glavina del Rio T."/>
            <person name="Dalin E."/>
            <person name="Tice H."/>
            <person name="Bruce D."/>
            <person name="Goodwin L."/>
            <person name="Pitluck S."/>
            <person name="Kyrpides N."/>
            <person name="Mavromatis K."/>
            <person name="Ivanova N."/>
            <person name="Mikhailova N."/>
            <person name="Chertkov O."/>
            <person name="Brettin T."/>
            <person name="Detter J.C."/>
            <person name="Han C."/>
            <person name="Larimer F."/>
            <person name="Land M."/>
            <person name="Hauser L."/>
            <person name="Markowitz V."/>
            <person name="Cheng J.-F."/>
            <person name="Hugenholtz P."/>
            <person name="Woyke T."/>
            <person name="Wu D."/>
            <person name="Jando M."/>
            <person name="Schneider S."/>
            <person name="Klenk H.-P."/>
            <person name="Eisen J.A."/>
        </authorList>
    </citation>
    <scope>NUCLEOTIDE SEQUENCE [LARGE SCALE GENOMIC DNA]</scope>
    <source>
        <strain evidence="5">ATCC 19993 / DSM 43833 / CBS 139.67 / JCM 10125 / KCTC 9307 / NBRC 14880 / R51</strain>
    </source>
</reference>
<name>D6Y6X3_THEBD</name>
<dbReference type="PANTHER" id="PTHR36934">
    <property type="entry name" value="BLR0278 PROTEIN"/>
    <property type="match status" value="1"/>
</dbReference>
<dbReference type="PIRSF" id="PIRSF014972">
    <property type="entry name" value="FlK"/>
    <property type="match status" value="1"/>
</dbReference>
<feature type="binding site" evidence="2">
    <location>
        <position position="61"/>
    </location>
    <ligand>
        <name>CoA</name>
        <dbReference type="ChEBI" id="CHEBI:57287"/>
    </ligand>
</feature>
<dbReference type="EMBL" id="CP001874">
    <property type="protein sequence ID" value="ADG89614.1"/>
    <property type="molecule type" value="Genomic_DNA"/>
</dbReference>
<dbReference type="CDD" id="cd03440">
    <property type="entry name" value="hot_dog"/>
    <property type="match status" value="1"/>
</dbReference>